<evidence type="ECO:0000313" key="3">
    <source>
        <dbReference type="Proteomes" id="UP000650582"/>
    </source>
</evidence>
<evidence type="ECO:0000313" key="2">
    <source>
        <dbReference type="EMBL" id="KAF8669688.1"/>
    </source>
</evidence>
<comment type="caution">
    <text evidence="2">The sequence shown here is derived from an EMBL/GenBank/DDBJ whole genome shotgun (WGS) entry which is preliminary data.</text>
</comment>
<dbReference type="AlphaFoldDB" id="A0A8H7H2G5"/>
<accession>A0A8H7H2G5</accession>
<dbReference type="EMBL" id="JACYCC010000289">
    <property type="protein sequence ID" value="KAF8669688.1"/>
    <property type="molecule type" value="Genomic_DNA"/>
</dbReference>
<dbReference type="Proteomes" id="UP000650582">
    <property type="component" value="Unassembled WGS sequence"/>
</dbReference>
<name>A0A8H7H2G5_9AGAM</name>
<protein>
    <submittedName>
        <fullName evidence="2">Uncharacterized protein</fullName>
    </submittedName>
</protein>
<feature type="compositionally biased region" description="Basic and acidic residues" evidence="1">
    <location>
        <begin position="35"/>
        <end position="51"/>
    </location>
</feature>
<gene>
    <name evidence="2" type="ORF">RHS04_08782</name>
</gene>
<organism evidence="2 3">
    <name type="scientific">Rhizoctonia solani</name>
    <dbReference type="NCBI Taxonomy" id="456999"/>
    <lineage>
        <taxon>Eukaryota</taxon>
        <taxon>Fungi</taxon>
        <taxon>Dikarya</taxon>
        <taxon>Basidiomycota</taxon>
        <taxon>Agaricomycotina</taxon>
        <taxon>Agaricomycetes</taxon>
        <taxon>Cantharellales</taxon>
        <taxon>Ceratobasidiaceae</taxon>
        <taxon>Rhizoctonia</taxon>
    </lineage>
</organism>
<feature type="region of interest" description="Disordered" evidence="1">
    <location>
        <begin position="26"/>
        <end position="59"/>
    </location>
</feature>
<sequence>MDLNATSRYVQLLTAIRAPVAELLSGSDPAITGENESKAEAAEYDPAHSPERNNSLDAPCMVSPASKSTHYTKDKGYWPKLAQACELIDGAHLRQLEIERRLALRGWTDADIRQSWAIDQFRSAWTEWIFGSKPATEEDWADVESALTSIVLEGGLGPNKLK</sequence>
<proteinExistence type="predicted"/>
<evidence type="ECO:0000256" key="1">
    <source>
        <dbReference type="SAM" id="MobiDB-lite"/>
    </source>
</evidence>
<reference evidence="2" key="1">
    <citation type="submission" date="2020-09" db="EMBL/GenBank/DDBJ databases">
        <title>Comparative genome analyses of four rice-infecting Rhizoctonia solani isolates reveal extensive enrichment of homogalacturonan modification genes.</title>
        <authorList>
            <person name="Lee D.-Y."/>
            <person name="Jeon J."/>
            <person name="Kim K.-T."/>
            <person name="Cheong K."/>
            <person name="Song H."/>
            <person name="Choi G."/>
            <person name="Ko J."/>
            <person name="Opiyo S.O."/>
            <person name="Zuo S."/>
            <person name="Madhav S."/>
            <person name="Lee Y.-H."/>
            <person name="Wang G.-L."/>
        </authorList>
    </citation>
    <scope>NUCLEOTIDE SEQUENCE</scope>
    <source>
        <strain evidence="2">AG1-IA YN-7</strain>
    </source>
</reference>